<dbReference type="Gramene" id="mRNA:HanXRQr2_Chr11g0516671">
    <property type="protein sequence ID" value="mRNA:HanXRQr2_Chr11g0516671"/>
    <property type="gene ID" value="HanXRQr2_Chr11g0516671"/>
</dbReference>
<evidence type="ECO:0000256" key="4">
    <source>
        <dbReference type="ARBA" id="ARBA00022692"/>
    </source>
</evidence>
<evidence type="ECO:0000256" key="7">
    <source>
        <dbReference type="SAM" id="Phobius"/>
    </source>
</evidence>
<dbReference type="InterPro" id="IPR009262">
    <property type="entry name" value="SLC35_F1/F2/F6"/>
</dbReference>
<dbReference type="GO" id="GO:0016020">
    <property type="term" value="C:membrane"/>
    <property type="evidence" value="ECO:0007669"/>
    <property type="project" value="UniProtKB-SubCell"/>
</dbReference>
<comment type="similarity">
    <text evidence="2">Belongs to the SLC35F solute transporter family.</text>
</comment>
<gene>
    <name evidence="8" type="ORF">HanXRQr2_Chr11g0516671</name>
</gene>
<organism evidence="8 9">
    <name type="scientific">Helianthus annuus</name>
    <name type="common">Common sunflower</name>
    <dbReference type="NCBI Taxonomy" id="4232"/>
    <lineage>
        <taxon>Eukaryota</taxon>
        <taxon>Viridiplantae</taxon>
        <taxon>Streptophyta</taxon>
        <taxon>Embryophyta</taxon>
        <taxon>Tracheophyta</taxon>
        <taxon>Spermatophyta</taxon>
        <taxon>Magnoliopsida</taxon>
        <taxon>eudicotyledons</taxon>
        <taxon>Gunneridae</taxon>
        <taxon>Pentapetalae</taxon>
        <taxon>asterids</taxon>
        <taxon>campanulids</taxon>
        <taxon>Asterales</taxon>
        <taxon>Asteraceae</taxon>
        <taxon>Asteroideae</taxon>
        <taxon>Heliantheae alliance</taxon>
        <taxon>Heliantheae</taxon>
        <taxon>Helianthus</taxon>
    </lineage>
</organism>
<reference evidence="8" key="2">
    <citation type="submission" date="2020-06" db="EMBL/GenBank/DDBJ databases">
        <title>Helianthus annuus Genome sequencing and assembly Release 2.</title>
        <authorList>
            <person name="Gouzy J."/>
            <person name="Langlade N."/>
            <person name="Munos S."/>
        </authorList>
    </citation>
    <scope>NUCLEOTIDE SEQUENCE</scope>
    <source>
        <tissue evidence="8">Leaves</tissue>
    </source>
</reference>
<dbReference type="PANTHER" id="PTHR14233:SF19">
    <property type="entry name" value="SOLUTE CARRIER FAMILY 35 MEMBER SLC35F1_F2_F6-RELATED"/>
    <property type="match status" value="1"/>
</dbReference>
<dbReference type="InterPro" id="IPR052221">
    <property type="entry name" value="SLC35F_Transporter"/>
</dbReference>
<dbReference type="GO" id="GO:0022857">
    <property type="term" value="F:transmembrane transporter activity"/>
    <property type="evidence" value="ECO:0007669"/>
    <property type="project" value="InterPro"/>
</dbReference>
<comment type="caution">
    <text evidence="8">The sequence shown here is derived from an EMBL/GenBank/DDBJ whole genome shotgun (WGS) entry which is preliminary data.</text>
</comment>
<keyword evidence="5 7" id="KW-1133">Transmembrane helix</keyword>
<keyword evidence="4 7" id="KW-0812">Transmembrane</keyword>
<evidence type="ECO:0000256" key="6">
    <source>
        <dbReference type="ARBA" id="ARBA00023136"/>
    </source>
</evidence>
<dbReference type="EMBL" id="MNCJ02000326">
    <property type="protein sequence ID" value="KAF5784192.1"/>
    <property type="molecule type" value="Genomic_DNA"/>
</dbReference>
<keyword evidence="6 7" id="KW-0472">Membrane</keyword>
<dbReference type="PANTHER" id="PTHR14233">
    <property type="entry name" value="DUF914-RELATED"/>
    <property type="match status" value="1"/>
</dbReference>
<proteinExistence type="inferred from homology"/>
<evidence type="ECO:0000313" key="9">
    <source>
        <dbReference type="Proteomes" id="UP000215914"/>
    </source>
</evidence>
<protein>
    <submittedName>
        <fullName evidence="8">Solute carrier family 35 member SLC35F1/F2/F6</fullName>
    </submittedName>
</protein>
<dbReference type="AlphaFoldDB" id="A0A9K3N266"/>
<dbReference type="Pfam" id="PF06027">
    <property type="entry name" value="SLC35F"/>
    <property type="match status" value="1"/>
</dbReference>
<name>A0A9K3N266_HELAN</name>
<evidence type="ECO:0000313" key="8">
    <source>
        <dbReference type="EMBL" id="KAF5784192.1"/>
    </source>
</evidence>
<reference evidence="8" key="1">
    <citation type="journal article" date="2017" name="Nature">
        <title>The sunflower genome provides insights into oil metabolism, flowering and Asterid evolution.</title>
        <authorList>
            <person name="Badouin H."/>
            <person name="Gouzy J."/>
            <person name="Grassa C.J."/>
            <person name="Murat F."/>
            <person name="Staton S.E."/>
            <person name="Cottret L."/>
            <person name="Lelandais-Briere C."/>
            <person name="Owens G.L."/>
            <person name="Carrere S."/>
            <person name="Mayjonade B."/>
            <person name="Legrand L."/>
            <person name="Gill N."/>
            <person name="Kane N.C."/>
            <person name="Bowers J.E."/>
            <person name="Hubner S."/>
            <person name="Bellec A."/>
            <person name="Berard A."/>
            <person name="Berges H."/>
            <person name="Blanchet N."/>
            <person name="Boniface M.C."/>
            <person name="Brunel D."/>
            <person name="Catrice O."/>
            <person name="Chaidir N."/>
            <person name="Claudel C."/>
            <person name="Donnadieu C."/>
            <person name="Faraut T."/>
            <person name="Fievet G."/>
            <person name="Helmstetter N."/>
            <person name="King M."/>
            <person name="Knapp S.J."/>
            <person name="Lai Z."/>
            <person name="Le Paslier M.C."/>
            <person name="Lippi Y."/>
            <person name="Lorenzon L."/>
            <person name="Mandel J.R."/>
            <person name="Marage G."/>
            <person name="Marchand G."/>
            <person name="Marquand E."/>
            <person name="Bret-Mestries E."/>
            <person name="Morien E."/>
            <person name="Nambeesan S."/>
            <person name="Nguyen T."/>
            <person name="Pegot-Espagnet P."/>
            <person name="Pouilly N."/>
            <person name="Raftis F."/>
            <person name="Sallet E."/>
            <person name="Schiex T."/>
            <person name="Thomas J."/>
            <person name="Vandecasteele C."/>
            <person name="Vares D."/>
            <person name="Vear F."/>
            <person name="Vautrin S."/>
            <person name="Crespi M."/>
            <person name="Mangin B."/>
            <person name="Burke J.M."/>
            <person name="Salse J."/>
            <person name="Munos S."/>
            <person name="Vincourt P."/>
            <person name="Rieseberg L.H."/>
            <person name="Langlade N.B."/>
        </authorList>
    </citation>
    <scope>NUCLEOTIDE SEQUENCE</scope>
    <source>
        <tissue evidence="8">Leaves</tissue>
    </source>
</reference>
<evidence type="ECO:0000256" key="1">
    <source>
        <dbReference type="ARBA" id="ARBA00004141"/>
    </source>
</evidence>
<sequence>MWAVVIRIFFYQQQVEWLYYVSFAVVGVGLLIYSKTEKSPNLSQEPENGIPNPQYQLVHEQASIDV</sequence>
<feature type="transmembrane region" description="Helical" evidence="7">
    <location>
        <begin position="17"/>
        <end position="34"/>
    </location>
</feature>
<evidence type="ECO:0000256" key="5">
    <source>
        <dbReference type="ARBA" id="ARBA00022989"/>
    </source>
</evidence>
<evidence type="ECO:0000256" key="2">
    <source>
        <dbReference type="ARBA" id="ARBA00007863"/>
    </source>
</evidence>
<keyword evidence="3" id="KW-0813">Transport</keyword>
<evidence type="ECO:0000256" key="3">
    <source>
        <dbReference type="ARBA" id="ARBA00022448"/>
    </source>
</evidence>
<keyword evidence="9" id="KW-1185">Reference proteome</keyword>
<comment type="subcellular location">
    <subcellularLocation>
        <location evidence="1">Membrane</location>
        <topology evidence="1">Multi-pass membrane protein</topology>
    </subcellularLocation>
</comment>
<accession>A0A9K3N266</accession>
<dbReference type="Proteomes" id="UP000215914">
    <property type="component" value="Unassembled WGS sequence"/>
</dbReference>